<reference evidence="2" key="1">
    <citation type="journal article" date="2014" name="Front. Microbiol.">
        <title>High frequency of phylogenetically diverse reductive dehalogenase-homologous genes in deep subseafloor sedimentary metagenomes.</title>
        <authorList>
            <person name="Kawai M."/>
            <person name="Futagami T."/>
            <person name="Toyoda A."/>
            <person name="Takaki Y."/>
            <person name="Nishi S."/>
            <person name="Hori S."/>
            <person name="Arai W."/>
            <person name="Tsubouchi T."/>
            <person name="Morono Y."/>
            <person name="Uchiyama I."/>
            <person name="Ito T."/>
            <person name="Fujiyama A."/>
            <person name="Inagaki F."/>
            <person name="Takami H."/>
        </authorList>
    </citation>
    <scope>NUCLEOTIDE SEQUENCE</scope>
    <source>
        <strain evidence="2">Expedition CK06-06</strain>
    </source>
</reference>
<evidence type="ECO:0000256" key="1">
    <source>
        <dbReference type="SAM" id="Phobius"/>
    </source>
</evidence>
<protein>
    <submittedName>
        <fullName evidence="2">Uncharacterized protein</fullName>
    </submittedName>
</protein>
<sequence>MPETDFDNSKIHFNKILLPIYLLAGLFSISFSGIYILVMPLSLLFWPGEPYHALEMGILITSMFWVMSGSGIFFGRLIDKYSRKRIFFMMLKTMLSKTNLIVLIEGIFTNVFLGSLTILFLPYIQGEPHNFAPFTTAVFLASFGLIAGILGKIILARLSDKLCHGKEIRRLYFIIFA</sequence>
<comment type="caution">
    <text evidence="2">The sequence shown here is derived from an EMBL/GenBank/DDBJ whole genome shotgun (WGS) entry which is preliminary data.</text>
</comment>
<organism evidence="2">
    <name type="scientific">marine sediment metagenome</name>
    <dbReference type="NCBI Taxonomy" id="412755"/>
    <lineage>
        <taxon>unclassified sequences</taxon>
        <taxon>metagenomes</taxon>
        <taxon>ecological metagenomes</taxon>
    </lineage>
</organism>
<keyword evidence="1" id="KW-0812">Transmembrane</keyword>
<feature type="non-terminal residue" evidence="2">
    <location>
        <position position="177"/>
    </location>
</feature>
<keyword evidence="1" id="KW-0472">Membrane</keyword>
<feature type="transmembrane region" description="Helical" evidence="1">
    <location>
        <begin position="58"/>
        <end position="78"/>
    </location>
</feature>
<dbReference type="SUPFAM" id="SSF103473">
    <property type="entry name" value="MFS general substrate transporter"/>
    <property type="match status" value="2"/>
</dbReference>
<dbReference type="InterPro" id="IPR036259">
    <property type="entry name" value="MFS_trans_sf"/>
</dbReference>
<dbReference type="EMBL" id="BARU01010216">
    <property type="protein sequence ID" value="GAH45948.1"/>
    <property type="molecule type" value="Genomic_DNA"/>
</dbReference>
<gene>
    <name evidence="2" type="ORF">S03H2_19547</name>
</gene>
<keyword evidence="1" id="KW-1133">Transmembrane helix</keyword>
<accession>X1HKX3</accession>
<dbReference type="AlphaFoldDB" id="X1HKX3"/>
<proteinExistence type="predicted"/>
<feature type="transmembrane region" description="Helical" evidence="1">
    <location>
        <begin position="20"/>
        <end position="46"/>
    </location>
</feature>
<name>X1HKX3_9ZZZZ</name>
<feature type="transmembrane region" description="Helical" evidence="1">
    <location>
        <begin position="99"/>
        <end position="125"/>
    </location>
</feature>
<feature type="transmembrane region" description="Helical" evidence="1">
    <location>
        <begin position="131"/>
        <end position="155"/>
    </location>
</feature>
<evidence type="ECO:0000313" key="2">
    <source>
        <dbReference type="EMBL" id="GAH45948.1"/>
    </source>
</evidence>